<name>M0MAD2_HALMO</name>
<dbReference type="Pfam" id="PF01978">
    <property type="entry name" value="TrmB"/>
    <property type="match status" value="1"/>
</dbReference>
<protein>
    <submittedName>
        <fullName evidence="2">TrmB family transcriptional regulator</fullName>
    </submittedName>
</protein>
<sequence length="259" mass="28477">MGGADVSDHDEAVAALKRLGLSSYEAQVFIALQRLDTATVREVDRTTEVPRSQIYGAAEDLAERGLVDIQQSNPIQYRAVDLDEARTRLRERLDREEDRAFDYLESARRERADESEAQEDIWTVQGTETIDDRVVTLIGDADERVVFGAREEGTFDDAVTDALTAAGERGVAVTVVDGDRVRERFGDDVSFRATTDAPNDERSGRVLVVDADTVLISVTGGDGLPAVDHEAAIWSAHTGFATVLVGLLDVWFDQYLEDA</sequence>
<dbReference type="PATRIC" id="fig|931277.6.peg.2197"/>
<evidence type="ECO:0000313" key="2">
    <source>
        <dbReference type="EMBL" id="EMA42308.1"/>
    </source>
</evidence>
<gene>
    <name evidence="2" type="ORF">C448_11246</name>
</gene>
<dbReference type="AlphaFoldDB" id="M0MAD2"/>
<evidence type="ECO:0000259" key="1">
    <source>
        <dbReference type="Pfam" id="PF01978"/>
    </source>
</evidence>
<dbReference type="EMBL" id="AOMC01000134">
    <property type="protein sequence ID" value="EMA42308.1"/>
    <property type="molecule type" value="Genomic_DNA"/>
</dbReference>
<dbReference type="PANTHER" id="PTHR34293">
    <property type="entry name" value="HTH-TYPE TRANSCRIPTIONAL REGULATOR TRMBL2"/>
    <property type="match status" value="1"/>
</dbReference>
<dbReference type="InterPro" id="IPR051797">
    <property type="entry name" value="TrmB-like"/>
</dbReference>
<dbReference type="STRING" id="931277.C448_11246"/>
<dbReference type="PANTHER" id="PTHR34293:SF1">
    <property type="entry name" value="HTH-TYPE TRANSCRIPTIONAL REGULATOR TRMBL2"/>
    <property type="match status" value="1"/>
</dbReference>
<dbReference type="InterPro" id="IPR036390">
    <property type="entry name" value="WH_DNA-bd_sf"/>
</dbReference>
<dbReference type="InterPro" id="IPR036388">
    <property type="entry name" value="WH-like_DNA-bd_sf"/>
</dbReference>
<accession>M0MAD2</accession>
<evidence type="ECO:0000313" key="3">
    <source>
        <dbReference type="Proteomes" id="UP000011568"/>
    </source>
</evidence>
<organism evidence="2 3">
    <name type="scientific">Halococcus morrhuae DSM 1307</name>
    <dbReference type="NCBI Taxonomy" id="931277"/>
    <lineage>
        <taxon>Archaea</taxon>
        <taxon>Methanobacteriati</taxon>
        <taxon>Methanobacteriota</taxon>
        <taxon>Stenosarchaea group</taxon>
        <taxon>Halobacteria</taxon>
        <taxon>Halobacteriales</taxon>
        <taxon>Halococcaceae</taxon>
        <taxon>Halococcus</taxon>
    </lineage>
</organism>
<dbReference type="Proteomes" id="UP000011568">
    <property type="component" value="Unassembled WGS sequence"/>
</dbReference>
<feature type="domain" description="Transcription regulator TrmB N-terminal" evidence="1">
    <location>
        <begin position="16"/>
        <end position="82"/>
    </location>
</feature>
<dbReference type="Gene3D" id="1.10.10.10">
    <property type="entry name" value="Winged helix-like DNA-binding domain superfamily/Winged helix DNA-binding domain"/>
    <property type="match status" value="1"/>
</dbReference>
<dbReference type="InterPro" id="IPR002831">
    <property type="entry name" value="Tscrpt_reg_TrmB_N"/>
</dbReference>
<keyword evidence="3" id="KW-1185">Reference proteome</keyword>
<reference evidence="2 3" key="1">
    <citation type="journal article" date="2014" name="PLoS Genet.">
        <title>Phylogenetically driven sequencing of extremely halophilic archaea reveals strategies for static and dynamic osmo-response.</title>
        <authorList>
            <person name="Becker E.A."/>
            <person name="Seitzer P.M."/>
            <person name="Tritt A."/>
            <person name="Larsen D."/>
            <person name="Krusor M."/>
            <person name="Yao A.I."/>
            <person name="Wu D."/>
            <person name="Madern D."/>
            <person name="Eisen J.A."/>
            <person name="Darling A.E."/>
            <person name="Facciotti M.T."/>
        </authorList>
    </citation>
    <scope>NUCLEOTIDE SEQUENCE [LARGE SCALE GENOMIC DNA]</scope>
    <source>
        <strain evidence="2 3">DSM 1307</strain>
    </source>
</reference>
<dbReference type="eggNOG" id="arCOG02037">
    <property type="taxonomic scope" value="Archaea"/>
</dbReference>
<comment type="caution">
    <text evidence="2">The sequence shown here is derived from an EMBL/GenBank/DDBJ whole genome shotgun (WGS) entry which is preliminary data.</text>
</comment>
<proteinExistence type="predicted"/>
<dbReference type="SUPFAM" id="SSF46785">
    <property type="entry name" value="Winged helix' DNA-binding domain"/>
    <property type="match status" value="1"/>
</dbReference>